<dbReference type="PANTHER" id="PTHR47074:SF53">
    <property type="entry name" value="REVERSE TRANSCRIPTASE-LIKE PROTEIN"/>
    <property type="match status" value="1"/>
</dbReference>
<sequence length="533" mass="59195">PSPQTRLASPSESQGVVFLFDCNGGKSSEGNQRLITMDFLASKVGRVIEIAYDPKASQKEAEKSDAIGGSSKQMPLLIEHPVVPPGFAPLFHEMPQKERDMALQYISHSDPTERHARITRVQQSLQPGFEDNLGSAPHISHDINKRKGHVFNFKEHDRPGKRVAVTRERPAFSEADLKSVKDRTSFPSDNLEVSSSSSSLGPTVFRVGTSTGNLSTGANEAVKKSRHRPQRWKRICSQRPSGQAQDLDHTGKRDSPVGDGEESTATLGGSQAKRKAPVNGNIAVEYFRDIFTSSNPWDLENLTLKVSDLIDERHVTWDVQRVRHLFVGEDANQILEMRPQLNRHDTMVWGFSRSDIDENVGESALACWRKPCPSFIKCNVGSSWTDANQNCGVAWLTRNHLGVSLIHSRRSYSMVASQLEAELLSFLWAAESLSTLRHKNVVFESSSYLAGEAVLNPDNFPMFHGLIDVIREKLSRLQLLSIAYVHSGANQCAEAIARSVTRDQRYASYVGKDGPSWLLPMIHADAVRADNGY</sequence>
<dbReference type="CDD" id="cd06222">
    <property type="entry name" value="RNase_H_like"/>
    <property type="match status" value="1"/>
</dbReference>
<dbReference type="InterPro" id="IPR044730">
    <property type="entry name" value="RNase_H-like_dom_plant"/>
</dbReference>
<evidence type="ECO:0000256" key="1">
    <source>
        <dbReference type="SAM" id="MobiDB-lite"/>
    </source>
</evidence>
<dbReference type="PANTHER" id="PTHR47074">
    <property type="entry name" value="BNAC02G40300D PROTEIN"/>
    <property type="match status" value="1"/>
</dbReference>
<proteinExistence type="predicted"/>
<protein>
    <recommendedName>
        <fullName evidence="2">RNase H type-1 domain-containing protein</fullName>
    </recommendedName>
</protein>
<feature type="domain" description="RNase H type-1" evidence="2">
    <location>
        <begin position="381"/>
        <end position="499"/>
    </location>
</feature>
<evidence type="ECO:0000259" key="2">
    <source>
        <dbReference type="Pfam" id="PF13456"/>
    </source>
</evidence>
<keyword evidence="4" id="KW-1185">Reference proteome</keyword>
<dbReference type="EMBL" id="JAGKQM010000015">
    <property type="protein sequence ID" value="KAH0877500.1"/>
    <property type="molecule type" value="Genomic_DNA"/>
</dbReference>
<dbReference type="InterPro" id="IPR052929">
    <property type="entry name" value="RNase_H-like_EbsB-rel"/>
</dbReference>
<feature type="non-terminal residue" evidence="3">
    <location>
        <position position="1"/>
    </location>
</feature>
<accession>A0ABQ7ZB94</accession>
<organism evidence="3 4">
    <name type="scientific">Brassica napus</name>
    <name type="common">Rape</name>
    <dbReference type="NCBI Taxonomy" id="3708"/>
    <lineage>
        <taxon>Eukaryota</taxon>
        <taxon>Viridiplantae</taxon>
        <taxon>Streptophyta</taxon>
        <taxon>Embryophyta</taxon>
        <taxon>Tracheophyta</taxon>
        <taxon>Spermatophyta</taxon>
        <taxon>Magnoliopsida</taxon>
        <taxon>eudicotyledons</taxon>
        <taxon>Gunneridae</taxon>
        <taxon>Pentapetalae</taxon>
        <taxon>rosids</taxon>
        <taxon>malvids</taxon>
        <taxon>Brassicales</taxon>
        <taxon>Brassicaceae</taxon>
        <taxon>Brassiceae</taxon>
        <taxon>Brassica</taxon>
    </lineage>
</organism>
<dbReference type="InterPro" id="IPR002156">
    <property type="entry name" value="RNaseH_domain"/>
</dbReference>
<dbReference type="Pfam" id="PF13456">
    <property type="entry name" value="RVT_3"/>
    <property type="match status" value="1"/>
</dbReference>
<feature type="compositionally biased region" description="Basic and acidic residues" evidence="1">
    <location>
        <begin position="246"/>
        <end position="256"/>
    </location>
</feature>
<gene>
    <name evidence="3" type="ORF">HID58_064894</name>
</gene>
<feature type="compositionally biased region" description="Polar residues" evidence="1">
    <location>
        <begin position="208"/>
        <end position="218"/>
    </location>
</feature>
<name>A0ABQ7ZB94_BRANA</name>
<feature type="compositionally biased region" description="Basic residues" evidence="1">
    <location>
        <begin position="224"/>
        <end position="236"/>
    </location>
</feature>
<feature type="region of interest" description="Disordered" evidence="1">
    <location>
        <begin position="181"/>
        <end position="275"/>
    </location>
</feature>
<evidence type="ECO:0000313" key="4">
    <source>
        <dbReference type="Proteomes" id="UP000824890"/>
    </source>
</evidence>
<reference evidence="3 4" key="1">
    <citation type="submission" date="2021-05" db="EMBL/GenBank/DDBJ databases">
        <title>Genome Assembly of Synthetic Allotetraploid Brassica napus Reveals Homoeologous Exchanges between Subgenomes.</title>
        <authorList>
            <person name="Davis J.T."/>
        </authorList>
    </citation>
    <scope>NUCLEOTIDE SEQUENCE [LARGE SCALE GENOMIC DNA]</scope>
    <source>
        <strain evidence="4">cv. Da-Ae</strain>
        <tissue evidence="3">Seedling</tissue>
    </source>
</reference>
<dbReference type="Proteomes" id="UP000824890">
    <property type="component" value="Unassembled WGS sequence"/>
</dbReference>
<evidence type="ECO:0000313" key="3">
    <source>
        <dbReference type="EMBL" id="KAH0877500.1"/>
    </source>
</evidence>
<comment type="caution">
    <text evidence="3">The sequence shown here is derived from an EMBL/GenBank/DDBJ whole genome shotgun (WGS) entry which is preliminary data.</text>
</comment>